<sequence length="298" mass="34561">MKKIITLTLIVYFCLSCSSKRQLAPLAPAEEFERAMYYYENKKIEDAIQAFERILFYHPSSEFVDDAQYWLGMTYFENKEYDQAITEFDYLIRNFPTSTFLEQAYLNRAKAHLYKAPHYSKDPTEINRAIRFLDQFLTQFPNSSHTNEVRNLILEARNRLAKKELENGKLYVRIGEEDAALIYFNYVLTTYPEADASAEAAFRAAVIYEQQGQYEQALTLLQGLVEEPAWRVKAETKVREIETKIHNLSVEDLDETKGLGEGEGLRQTEPTKEVEASDSSTQEETLEAIDTNEEETDQ</sequence>
<dbReference type="PROSITE" id="PS50005">
    <property type="entry name" value="TPR"/>
    <property type="match status" value="2"/>
</dbReference>
<feature type="compositionally biased region" description="Acidic residues" evidence="5">
    <location>
        <begin position="284"/>
        <end position="298"/>
    </location>
</feature>
<gene>
    <name evidence="7" type="ORF">AMJ87_02765</name>
</gene>
<keyword evidence="1" id="KW-0732">Signal</keyword>
<feature type="repeat" description="TPR" evidence="4">
    <location>
        <begin position="65"/>
        <end position="98"/>
    </location>
</feature>
<dbReference type="SUPFAM" id="SSF48452">
    <property type="entry name" value="TPR-like"/>
    <property type="match status" value="1"/>
</dbReference>
<reference evidence="7 8" key="1">
    <citation type="journal article" date="2015" name="Microbiome">
        <title>Genomic resolution of linkages in carbon, nitrogen, and sulfur cycling among widespread estuary sediment bacteria.</title>
        <authorList>
            <person name="Baker B.J."/>
            <person name="Lazar C.S."/>
            <person name="Teske A.P."/>
            <person name="Dick G.J."/>
        </authorList>
    </citation>
    <scope>NUCLEOTIDE SEQUENCE [LARGE SCALE GENOMIC DNA]</scope>
    <source>
        <strain evidence="7">SM23_60</strain>
    </source>
</reference>
<evidence type="ECO:0000313" key="7">
    <source>
        <dbReference type="EMBL" id="KPK73127.1"/>
    </source>
</evidence>
<organism evidence="7 8">
    <name type="scientific">candidate division WOR_3 bacterium SM23_60</name>
    <dbReference type="NCBI Taxonomy" id="1703780"/>
    <lineage>
        <taxon>Bacteria</taxon>
        <taxon>Bacteria division WOR-3</taxon>
    </lineage>
</organism>
<evidence type="ECO:0000256" key="4">
    <source>
        <dbReference type="PROSITE-ProRule" id="PRU00339"/>
    </source>
</evidence>
<feature type="domain" description="Outer membrane lipoprotein BamD-like" evidence="6">
    <location>
        <begin position="29"/>
        <end position="216"/>
    </location>
</feature>
<keyword evidence="4" id="KW-0802">TPR repeat</keyword>
<dbReference type="Gene3D" id="1.25.40.10">
    <property type="entry name" value="Tetratricopeptide repeat domain"/>
    <property type="match status" value="1"/>
</dbReference>
<feature type="compositionally biased region" description="Basic and acidic residues" evidence="5">
    <location>
        <begin position="255"/>
        <end position="275"/>
    </location>
</feature>
<dbReference type="AlphaFoldDB" id="A0A0S8GJE0"/>
<dbReference type="InterPro" id="IPR017689">
    <property type="entry name" value="BamD"/>
</dbReference>
<dbReference type="SMART" id="SM00028">
    <property type="entry name" value="TPR"/>
    <property type="match status" value="4"/>
</dbReference>
<evidence type="ECO:0000256" key="5">
    <source>
        <dbReference type="SAM" id="MobiDB-lite"/>
    </source>
</evidence>
<keyword evidence="2" id="KW-0472">Membrane</keyword>
<evidence type="ECO:0000256" key="2">
    <source>
        <dbReference type="ARBA" id="ARBA00023136"/>
    </source>
</evidence>
<accession>A0A0S8GJE0</accession>
<evidence type="ECO:0000313" key="8">
    <source>
        <dbReference type="Proteomes" id="UP000051096"/>
    </source>
</evidence>
<protein>
    <recommendedName>
        <fullName evidence="6">Outer membrane lipoprotein BamD-like domain-containing protein</fullName>
    </recommendedName>
</protein>
<dbReference type="InterPro" id="IPR019734">
    <property type="entry name" value="TPR_rpt"/>
</dbReference>
<evidence type="ECO:0000259" key="6">
    <source>
        <dbReference type="Pfam" id="PF13525"/>
    </source>
</evidence>
<dbReference type="Pfam" id="PF13525">
    <property type="entry name" value="YfiO"/>
    <property type="match status" value="1"/>
</dbReference>
<feature type="repeat" description="TPR" evidence="4">
    <location>
        <begin position="28"/>
        <end position="61"/>
    </location>
</feature>
<name>A0A0S8GJE0_UNCW3</name>
<dbReference type="EMBL" id="LJUO01000015">
    <property type="protein sequence ID" value="KPK73127.1"/>
    <property type="molecule type" value="Genomic_DNA"/>
</dbReference>
<feature type="region of interest" description="Disordered" evidence="5">
    <location>
        <begin position="252"/>
        <end position="298"/>
    </location>
</feature>
<comment type="caution">
    <text evidence="7">The sequence shown here is derived from an EMBL/GenBank/DDBJ whole genome shotgun (WGS) entry which is preliminary data.</text>
</comment>
<dbReference type="InterPro" id="IPR039565">
    <property type="entry name" value="BamD-like"/>
</dbReference>
<proteinExistence type="predicted"/>
<dbReference type="InterPro" id="IPR011990">
    <property type="entry name" value="TPR-like_helical_dom_sf"/>
</dbReference>
<dbReference type="PANTHER" id="PTHR12558">
    <property type="entry name" value="CELL DIVISION CYCLE 16,23,27"/>
    <property type="match status" value="1"/>
</dbReference>
<evidence type="ECO:0000256" key="1">
    <source>
        <dbReference type="ARBA" id="ARBA00022729"/>
    </source>
</evidence>
<dbReference type="PANTHER" id="PTHR12558:SF13">
    <property type="entry name" value="CELL DIVISION CYCLE PROTEIN 27 HOMOLOG"/>
    <property type="match status" value="1"/>
</dbReference>
<keyword evidence="3" id="KW-0998">Cell outer membrane</keyword>
<dbReference type="NCBIfam" id="TIGR03302">
    <property type="entry name" value="OM_YfiO"/>
    <property type="match status" value="1"/>
</dbReference>
<evidence type="ECO:0000256" key="3">
    <source>
        <dbReference type="ARBA" id="ARBA00023237"/>
    </source>
</evidence>
<dbReference type="Proteomes" id="UP000051096">
    <property type="component" value="Unassembled WGS sequence"/>
</dbReference>